<reference evidence="2 3" key="1">
    <citation type="journal article" date="2019" name="Nat. Plants">
        <title>Genome sequencing of Musa balbisiana reveals subgenome evolution and function divergence in polyploid bananas.</title>
        <authorList>
            <person name="Yao X."/>
        </authorList>
    </citation>
    <scope>NUCLEOTIDE SEQUENCE [LARGE SCALE GENOMIC DNA]</scope>
    <source>
        <strain evidence="3">cv. DH-PKW</strain>
        <tissue evidence="2">Leaves</tissue>
    </source>
</reference>
<proteinExistence type="predicted"/>
<name>A0A4S8IAP0_MUSBA</name>
<feature type="region of interest" description="Disordered" evidence="1">
    <location>
        <begin position="1"/>
        <end position="25"/>
    </location>
</feature>
<comment type="caution">
    <text evidence="2">The sequence shown here is derived from an EMBL/GenBank/DDBJ whole genome shotgun (WGS) entry which is preliminary data.</text>
</comment>
<gene>
    <name evidence="2" type="ORF">C4D60_Mb02t14480</name>
</gene>
<evidence type="ECO:0000256" key="1">
    <source>
        <dbReference type="SAM" id="MobiDB-lite"/>
    </source>
</evidence>
<evidence type="ECO:0000313" key="3">
    <source>
        <dbReference type="Proteomes" id="UP000317650"/>
    </source>
</evidence>
<dbReference type="AlphaFoldDB" id="A0A4S8IAP0"/>
<feature type="compositionally biased region" description="Basic residues" evidence="1">
    <location>
        <begin position="1"/>
        <end position="10"/>
    </location>
</feature>
<organism evidence="2 3">
    <name type="scientific">Musa balbisiana</name>
    <name type="common">Banana</name>
    <dbReference type="NCBI Taxonomy" id="52838"/>
    <lineage>
        <taxon>Eukaryota</taxon>
        <taxon>Viridiplantae</taxon>
        <taxon>Streptophyta</taxon>
        <taxon>Embryophyta</taxon>
        <taxon>Tracheophyta</taxon>
        <taxon>Spermatophyta</taxon>
        <taxon>Magnoliopsida</taxon>
        <taxon>Liliopsida</taxon>
        <taxon>Zingiberales</taxon>
        <taxon>Musaceae</taxon>
        <taxon>Musa</taxon>
    </lineage>
</organism>
<dbReference type="EMBL" id="PYDT01000011">
    <property type="protein sequence ID" value="THU45117.1"/>
    <property type="molecule type" value="Genomic_DNA"/>
</dbReference>
<keyword evidence="3" id="KW-1185">Reference proteome</keyword>
<sequence>MGKEKKRRRRRGEERDERGGSCVGERGRRFYRKPEQYRGDHAVELSILFKDDTIVSIPLASFHGGTFLTATKYLELILSLATDRSITEFGKD</sequence>
<accession>A0A4S8IAP0</accession>
<dbReference type="Proteomes" id="UP000317650">
    <property type="component" value="Chromosome 2"/>
</dbReference>
<evidence type="ECO:0000313" key="2">
    <source>
        <dbReference type="EMBL" id="THU45117.1"/>
    </source>
</evidence>
<feature type="compositionally biased region" description="Basic and acidic residues" evidence="1">
    <location>
        <begin position="11"/>
        <end position="25"/>
    </location>
</feature>
<protein>
    <submittedName>
        <fullName evidence="2">Uncharacterized protein</fullName>
    </submittedName>
</protein>